<name>M9RI70_9RHOB</name>
<dbReference type="EMBL" id="CP003740">
    <property type="protein sequence ID" value="AGI69515.1"/>
    <property type="molecule type" value="Genomic_DNA"/>
</dbReference>
<dbReference type="AlphaFoldDB" id="M9RI70"/>
<dbReference type="KEGG" id="oat:OAN307_c41160"/>
<dbReference type="Proteomes" id="UP000005307">
    <property type="component" value="Chromosome"/>
</dbReference>
<gene>
    <name evidence="1" type="ORF">OAN307_c41160</name>
</gene>
<protein>
    <submittedName>
        <fullName evidence="1">Uncharacterized protein</fullName>
    </submittedName>
</protein>
<keyword evidence="2" id="KW-1185">Reference proteome</keyword>
<reference evidence="1 2" key="1">
    <citation type="journal article" date="2013" name="PLoS ONE">
        <title>Poles Apart: Arctic and Antarctic Octadecabacter strains Share High Genome Plasticity and a New Type of Xanthorhodopsin.</title>
        <authorList>
            <person name="Vollmers J."/>
            <person name="Voget S."/>
            <person name="Dietrich S."/>
            <person name="Gollnow K."/>
            <person name="Smits M."/>
            <person name="Meyer K."/>
            <person name="Brinkhoff T."/>
            <person name="Simon M."/>
            <person name="Daniel R."/>
        </authorList>
    </citation>
    <scope>NUCLEOTIDE SEQUENCE [LARGE SCALE GENOMIC DNA]</scope>
    <source>
        <strain evidence="1 2">307</strain>
    </source>
</reference>
<accession>M9RI70</accession>
<evidence type="ECO:0000313" key="2">
    <source>
        <dbReference type="Proteomes" id="UP000005307"/>
    </source>
</evidence>
<proteinExistence type="predicted"/>
<organism evidence="1 2">
    <name type="scientific">Octadecabacter antarcticus 307</name>
    <dbReference type="NCBI Taxonomy" id="391626"/>
    <lineage>
        <taxon>Bacteria</taxon>
        <taxon>Pseudomonadati</taxon>
        <taxon>Pseudomonadota</taxon>
        <taxon>Alphaproteobacteria</taxon>
        <taxon>Rhodobacterales</taxon>
        <taxon>Roseobacteraceae</taxon>
        <taxon>Octadecabacter</taxon>
    </lineage>
</organism>
<sequence length="280" mass="28975">MQIDVLMGLALDHGVALPPTLVEDISALNIAASGLIARATACSACAVDITTCSTVFQMGACALPFELTPAGDLNALRRAAGDYLAGDNIDELDFGLAIIGLGATGAVIASGGTSYTIKASTSVLRMARRLGTLTAPLTTRLSSLIGDAVQWDRMGDLAALRIGPADVVDSAKLAELGELSGSLRRVADKTSVAEAILLLRHVDTAQEAARLARVSDALGPRTRGAFEVLGNARVFSAAVHISNLAIGATAAIYLLALQSLIFTSQQCANGCVRATRRFLR</sequence>
<dbReference type="STRING" id="391626.OAN307_c41160"/>
<evidence type="ECO:0000313" key="1">
    <source>
        <dbReference type="EMBL" id="AGI69515.1"/>
    </source>
</evidence>
<dbReference type="HOGENOM" id="CLU_069140_0_0_5"/>